<reference evidence="2 3" key="1">
    <citation type="submission" date="2021-06" db="EMBL/GenBank/DDBJ databases">
        <authorList>
            <person name="Kallberg Y."/>
            <person name="Tangrot J."/>
            <person name="Rosling A."/>
        </authorList>
    </citation>
    <scope>NUCLEOTIDE SEQUENCE [LARGE SCALE GENOMIC DNA]</scope>
    <source>
        <strain evidence="2 3">120-4 pot B 10/14</strain>
    </source>
</reference>
<name>A0ABN7W024_GIGMA</name>
<evidence type="ECO:0000313" key="2">
    <source>
        <dbReference type="EMBL" id="CAG8809890.1"/>
    </source>
</evidence>
<evidence type="ECO:0000313" key="3">
    <source>
        <dbReference type="Proteomes" id="UP000789901"/>
    </source>
</evidence>
<organism evidence="2 3">
    <name type="scientific">Gigaspora margarita</name>
    <dbReference type="NCBI Taxonomy" id="4874"/>
    <lineage>
        <taxon>Eukaryota</taxon>
        <taxon>Fungi</taxon>
        <taxon>Fungi incertae sedis</taxon>
        <taxon>Mucoromycota</taxon>
        <taxon>Glomeromycotina</taxon>
        <taxon>Glomeromycetes</taxon>
        <taxon>Diversisporales</taxon>
        <taxon>Gigasporaceae</taxon>
        <taxon>Gigaspora</taxon>
    </lineage>
</organism>
<feature type="region of interest" description="Disordered" evidence="1">
    <location>
        <begin position="1"/>
        <end position="57"/>
    </location>
</feature>
<accession>A0ABN7W024</accession>
<feature type="non-terminal residue" evidence="2">
    <location>
        <position position="1"/>
    </location>
</feature>
<gene>
    <name evidence="2" type="ORF">GMARGA_LOCUS24984</name>
</gene>
<protein>
    <submittedName>
        <fullName evidence="2">11256_t:CDS:1</fullName>
    </submittedName>
</protein>
<dbReference type="EMBL" id="CAJVQB010027076">
    <property type="protein sequence ID" value="CAG8809890.1"/>
    <property type="molecule type" value="Genomic_DNA"/>
</dbReference>
<sequence length="57" mass="6242">DEGIEDNERSEHESVVVRDEGLVGDGKNEKGKPKSRDEDEKGVVTEDEGLVESGKND</sequence>
<keyword evidence="3" id="KW-1185">Reference proteome</keyword>
<proteinExistence type="predicted"/>
<comment type="caution">
    <text evidence="2">The sequence shown here is derived from an EMBL/GenBank/DDBJ whole genome shotgun (WGS) entry which is preliminary data.</text>
</comment>
<evidence type="ECO:0000256" key="1">
    <source>
        <dbReference type="SAM" id="MobiDB-lite"/>
    </source>
</evidence>
<feature type="compositionally biased region" description="Basic and acidic residues" evidence="1">
    <location>
        <begin position="1"/>
        <end position="44"/>
    </location>
</feature>
<dbReference type="Proteomes" id="UP000789901">
    <property type="component" value="Unassembled WGS sequence"/>
</dbReference>